<gene>
    <name evidence="4" type="ORF">FB465_0977</name>
</gene>
<organism evidence="4 5">
    <name type="scientific">Kitasatospora atroaurantiaca</name>
    <dbReference type="NCBI Taxonomy" id="285545"/>
    <lineage>
        <taxon>Bacteria</taxon>
        <taxon>Bacillati</taxon>
        <taxon>Actinomycetota</taxon>
        <taxon>Actinomycetes</taxon>
        <taxon>Kitasatosporales</taxon>
        <taxon>Streptomycetaceae</taxon>
        <taxon>Kitasatospora</taxon>
    </lineage>
</organism>
<proteinExistence type="predicted"/>
<dbReference type="RefSeq" id="WP_145787874.1">
    <property type="nucleotide sequence ID" value="NZ_BAAABR010000001.1"/>
</dbReference>
<dbReference type="InterPro" id="IPR036390">
    <property type="entry name" value="WH_DNA-bd_sf"/>
</dbReference>
<dbReference type="Pfam" id="PF21906">
    <property type="entry name" value="WHD_NrtR"/>
    <property type="match status" value="1"/>
</dbReference>
<evidence type="ECO:0000313" key="4">
    <source>
        <dbReference type="EMBL" id="TWE16018.1"/>
    </source>
</evidence>
<dbReference type="InterPro" id="IPR036388">
    <property type="entry name" value="WH-like_DNA-bd_sf"/>
</dbReference>
<dbReference type="InterPro" id="IPR015797">
    <property type="entry name" value="NUDIX_hydrolase-like_dom_sf"/>
</dbReference>
<comment type="caution">
    <text evidence="4">The sequence shown here is derived from an EMBL/GenBank/DDBJ whole genome shotgun (WGS) entry which is preliminary data.</text>
</comment>
<dbReference type="InterPro" id="IPR000086">
    <property type="entry name" value="NUDIX_hydrolase_dom"/>
</dbReference>
<dbReference type="Gene3D" id="1.10.10.10">
    <property type="entry name" value="Winged helix-like DNA-binding domain superfamily/Winged helix DNA-binding domain"/>
    <property type="match status" value="1"/>
</dbReference>
<dbReference type="Gene3D" id="3.90.79.10">
    <property type="entry name" value="Nucleoside Triphosphate Pyrophosphohydrolase"/>
    <property type="match status" value="1"/>
</dbReference>
<reference evidence="4 5" key="1">
    <citation type="submission" date="2019-06" db="EMBL/GenBank/DDBJ databases">
        <title>Sequencing the genomes of 1000 actinobacteria strains.</title>
        <authorList>
            <person name="Klenk H.-P."/>
        </authorList>
    </citation>
    <scope>NUCLEOTIDE SEQUENCE [LARGE SCALE GENOMIC DNA]</scope>
    <source>
        <strain evidence="4 5">DSM 41649</strain>
    </source>
</reference>
<dbReference type="SUPFAM" id="SSF46785">
    <property type="entry name" value="Winged helix' DNA-binding domain"/>
    <property type="match status" value="1"/>
</dbReference>
<name>A0A561EK68_9ACTN</name>
<evidence type="ECO:0000313" key="5">
    <source>
        <dbReference type="Proteomes" id="UP000318416"/>
    </source>
</evidence>
<feature type="region of interest" description="Disordered" evidence="2">
    <location>
        <begin position="259"/>
        <end position="298"/>
    </location>
</feature>
<feature type="region of interest" description="Disordered" evidence="2">
    <location>
        <begin position="156"/>
        <end position="179"/>
    </location>
</feature>
<dbReference type="PANTHER" id="PTHR43736">
    <property type="entry name" value="ADP-RIBOSE PYROPHOSPHATASE"/>
    <property type="match status" value="1"/>
</dbReference>
<sequence>MAAQRVPADQQWLAAYDPRAYAPVAVTVDVVALTLRQGRLHVLLVERGGPPYQGCWALPGGFLRAGEEGLEEAAARELAEETGLHGTAGSDAALSRVHLEQLGTYGAPDRDPRMHVVSVAYLAFAPDLPDPRAGSDAAAAAWHPVASLDLPTAGASGDLPAAGSSGPSAETHGGGLGGRAASEPAGIELAFDHARILADGLDRARAKIEYSPLATAFLGHDFTIPELRAVYEAVWDERLHAGNFHRKVLSVPGFVESIGTTADRGGSRGGPRARQYHAGDAQLLHPPLLRPAREEEVR</sequence>
<keyword evidence="1" id="KW-0378">Hydrolase</keyword>
<dbReference type="InterPro" id="IPR020476">
    <property type="entry name" value="Nudix_hydrolase"/>
</dbReference>
<protein>
    <submittedName>
        <fullName evidence="4">8-oxo-dGTP diphosphatase</fullName>
    </submittedName>
</protein>
<dbReference type="PROSITE" id="PS51462">
    <property type="entry name" value="NUDIX"/>
    <property type="match status" value="1"/>
</dbReference>
<dbReference type="EMBL" id="VIVR01000001">
    <property type="protein sequence ID" value="TWE16018.1"/>
    <property type="molecule type" value="Genomic_DNA"/>
</dbReference>
<dbReference type="GO" id="GO:0016787">
    <property type="term" value="F:hydrolase activity"/>
    <property type="evidence" value="ECO:0007669"/>
    <property type="project" value="UniProtKB-KW"/>
</dbReference>
<dbReference type="OrthoDB" id="9786141at2"/>
<dbReference type="SUPFAM" id="SSF55811">
    <property type="entry name" value="Nudix"/>
    <property type="match status" value="1"/>
</dbReference>
<feature type="domain" description="Nudix hydrolase" evidence="3">
    <location>
        <begin position="25"/>
        <end position="165"/>
    </location>
</feature>
<keyword evidence="5" id="KW-1185">Reference proteome</keyword>
<dbReference type="PANTHER" id="PTHR43736:SF4">
    <property type="entry name" value="SLR1690 PROTEIN"/>
    <property type="match status" value="1"/>
</dbReference>
<evidence type="ECO:0000256" key="2">
    <source>
        <dbReference type="SAM" id="MobiDB-lite"/>
    </source>
</evidence>
<accession>A0A561EK68</accession>
<dbReference type="PRINTS" id="PR00502">
    <property type="entry name" value="NUDIXFAMILY"/>
</dbReference>
<dbReference type="CDD" id="cd18873">
    <property type="entry name" value="NUDIX_NadM_like"/>
    <property type="match status" value="1"/>
</dbReference>
<dbReference type="Proteomes" id="UP000318416">
    <property type="component" value="Unassembled WGS sequence"/>
</dbReference>
<evidence type="ECO:0000256" key="1">
    <source>
        <dbReference type="ARBA" id="ARBA00022801"/>
    </source>
</evidence>
<dbReference type="Pfam" id="PF00293">
    <property type="entry name" value="NUDIX"/>
    <property type="match status" value="1"/>
</dbReference>
<dbReference type="InterPro" id="IPR054105">
    <property type="entry name" value="WHD_NrtR"/>
</dbReference>
<evidence type="ECO:0000259" key="3">
    <source>
        <dbReference type="PROSITE" id="PS51462"/>
    </source>
</evidence>
<dbReference type="AlphaFoldDB" id="A0A561EK68"/>